<comment type="caution">
    <text evidence="1">The sequence shown here is derived from an EMBL/GenBank/DDBJ whole genome shotgun (WGS) entry which is preliminary data.</text>
</comment>
<protein>
    <recommendedName>
        <fullName evidence="3">Reverse transcriptase domain-containing protein</fullName>
    </recommendedName>
</protein>
<gene>
    <name evidence="1" type="ORF">E2C01_005872</name>
</gene>
<organism evidence="1 2">
    <name type="scientific">Portunus trituberculatus</name>
    <name type="common">Swimming crab</name>
    <name type="synonym">Neptunus trituberculatus</name>
    <dbReference type="NCBI Taxonomy" id="210409"/>
    <lineage>
        <taxon>Eukaryota</taxon>
        <taxon>Metazoa</taxon>
        <taxon>Ecdysozoa</taxon>
        <taxon>Arthropoda</taxon>
        <taxon>Crustacea</taxon>
        <taxon>Multicrustacea</taxon>
        <taxon>Malacostraca</taxon>
        <taxon>Eumalacostraca</taxon>
        <taxon>Eucarida</taxon>
        <taxon>Decapoda</taxon>
        <taxon>Pleocyemata</taxon>
        <taxon>Brachyura</taxon>
        <taxon>Eubrachyura</taxon>
        <taxon>Portunoidea</taxon>
        <taxon>Portunidae</taxon>
        <taxon>Portuninae</taxon>
        <taxon>Portunus</taxon>
    </lineage>
</organism>
<dbReference type="EMBL" id="VSRR010000261">
    <property type="protein sequence ID" value="MPC13151.1"/>
    <property type="molecule type" value="Genomic_DNA"/>
</dbReference>
<keyword evidence="2" id="KW-1185">Reference proteome</keyword>
<dbReference type="AlphaFoldDB" id="A0A5B7CWD4"/>
<proteinExistence type="predicted"/>
<reference evidence="1 2" key="1">
    <citation type="submission" date="2019-05" db="EMBL/GenBank/DDBJ databases">
        <title>Another draft genome of Portunus trituberculatus and its Hox gene families provides insights of decapod evolution.</title>
        <authorList>
            <person name="Jeong J.-H."/>
            <person name="Song I."/>
            <person name="Kim S."/>
            <person name="Choi T."/>
            <person name="Kim D."/>
            <person name="Ryu S."/>
            <person name="Kim W."/>
        </authorList>
    </citation>
    <scope>NUCLEOTIDE SEQUENCE [LARGE SCALE GENOMIC DNA]</scope>
    <source>
        <tissue evidence="1">Muscle</tissue>
    </source>
</reference>
<evidence type="ECO:0008006" key="3">
    <source>
        <dbReference type="Google" id="ProtNLM"/>
    </source>
</evidence>
<sequence>MELQKDTDKIWEWSQKWKLEFKTRKCHVMEMGKSNRRPMWVYKIGEEIIMKKGEEKDLGVIIQDTLTPERHINGLFASTYKILTNIRVVFTYMDKSYDKI</sequence>
<dbReference type="OrthoDB" id="205993at2759"/>
<dbReference type="Proteomes" id="UP000324222">
    <property type="component" value="Unassembled WGS sequence"/>
</dbReference>
<accession>A0A5B7CWD4</accession>
<name>A0A5B7CWD4_PORTR</name>
<evidence type="ECO:0000313" key="2">
    <source>
        <dbReference type="Proteomes" id="UP000324222"/>
    </source>
</evidence>
<evidence type="ECO:0000313" key="1">
    <source>
        <dbReference type="EMBL" id="MPC13151.1"/>
    </source>
</evidence>